<protein>
    <recommendedName>
        <fullName evidence="4">Lipoprotein</fullName>
    </recommendedName>
</protein>
<evidence type="ECO:0000313" key="3">
    <source>
        <dbReference type="Proteomes" id="UP000276587"/>
    </source>
</evidence>
<keyword evidence="1" id="KW-0732">Signal</keyword>
<gene>
    <name evidence="2" type="ORF">ALQ29_02978</name>
</gene>
<feature type="chain" id="PRO_5018081521" description="Lipoprotein" evidence="1">
    <location>
        <begin position="34"/>
        <end position="124"/>
    </location>
</feature>
<proteinExistence type="predicted"/>
<evidence type="ECO:0000313" key="2">
    <source>
        <dbReference type="EMBL" id="RMP07214.1"/>
    </source>
</evidence>
<organism evidence="2 3">
    <name type="scientific">Pseudomonas marginalis pv. marginalis</name>
    <dbReference type="NCBI Taxonomy" id="97473"/>
    <lineage>
        <taxon>Bacteria</taxon>
        <taxon>Pseudomonadati</taxon>
        <taxon>Pseudomonadota</taxon>
        <taxon>Gammaproteobacteria</taxon>
        <taxon>Pseudomonadales</taxon>
        <taxon>Pseudomonadaceae</taxon>
        <taxon>Pseudomonas</taxon>
    </lineage>
</organism>
<comment type="caution">
    <text evidence="2">The sequence shown here is derived from an EMBL/GenBank/DDBJ whole genome shotgun (WGS) entry which is preliminary data.</text>
</comment>
<reference evidence="2 3" key="1">
    <citation type="submission" date="2018-08" db="EMBL/GenBank/DDBJ databases">
        <title>Recombination of ecologically and evolutionarily significant loci maintains genetic cohesion in the Pseudomonas syringae species complex.</title>
        <authorList>
            <person name="Dillon M."/>
            <person name="Thakur S."/>
            <person name="Almeida R.N.D."/>
            <person name="Weir B.S."/>
            <person name="Guttman D.S."/>
        </authorList>
    </citation>
    <scope>NUCLEOTIDE SEQUENCE [LARGE SCALE GENOMIC DNA]</scope>
    <source>
        <strain evidence="2 3">ICMP 3555</strain>
    </source>
</reference>
<dbReference type="Proteomes" id="UP000276587">
    <property type="component" value="Unassembled WGS sequence"/>
</dbReference>
<accession>A0A3M4ALT0</accession>
<evidence type="ECO:0000256" key="1">
    <source>
        <dbReference type="SAM" id="SignalP"/>
    </source>
</evidence>
<sequence>MNLYFYCQEFFMRSFFAPALAFASLLLAGCVSAPNAPTLTLQTSKGPEAYVQCVLPKLEKHGISSTVTQNSRHAKVVLTSKIAADDVLEVYKSQEGGKVFLYERKPLASAIKPSRLEQAAQECM</sequence>
<keyword evidence="3" id="KW-1185">Reference proteome</keyword>
<name>A0A3M4ALT0_PSEMA</name>
<feature type="signal peptide" evidence="1">
    <location>
        <begin position="1"/>
        <end position="33"/>
    </location>
</feature>
<evidence type="ECO:0008006" key="4">
    <source>
        <dbReference type="Google" id="ProtNLM"/>
    </source>
</evidence>
<dbReference type="EMBL" id="RBQF01000223">
    <property type="protein sequence ID" value="RMP07214.1"/>
    <property type="molecule type" value="Genomic_DNA"/>
</dbReference>
<dbReference type="AlphaFoldDB" id="A0A3M4ALT0"/>